<dbReference type="CDD" id="cd04301">
    <property type="entry name" value="NAT_SF"/>
    <property type="match status" value="1"/>
</dbReference>
<dbReference type="Pfam" id="PF00583">
    <property type="entry name" value="Acetyltransf_1"/>
    <property type="match status" value="1"/>
</dbReference>
<proteinExistence type="predicted"/>
<sequence length="270" mass="29228">MIIRLASEADLEAMTTVLVGASPLDPVYPYRFPDQHLYADEFASLCRGKVAEYLQNSTVVVCEMPTDRYNSNSTQVVAFSAWDMPRLDAEPSSHSRRNSGVEPSSPTSPTHPTSPTTIGNATRQSAFRAALADKKHHLFDAPYHARGGHVFLKILLCHPSHQRRGAGTALAQWGIDQARRAGVHTTVFASPMGLRLYRRLGFREVGRFRVQLEGEGEFVEIPALALGSGLVGSMREAEACAEGGVAAGRGLCGRRVGEGVAWEGSRVVVA</sequence>
<dbReference type="InterPro" id="IPR000182">
    <property type="entry name" value="GNAT_dom"/>
</dbReference>
<dbReference type="Proteomes" id="UP001305647">
    <property type="component" value="Unassembled WGS sequence"/>
</dbReference>
<evidence type="ECO:0000313" key="3">
    <source>
        <dbReference type="EMBL" id="KAK4102455.1"/>
    </source>
</evidence>
<organism evidence="3 4">
    <name type="scientific">Parathielavia hyrcaniae</name>
    <dbReference type="NCBI Taxonomy" id="113614"/>
    <lineage>
        <taxon>Eukaryota</taxon>
        <taxon>Fungi</taxon>
        <taxon>Dikarya</taxon>
        <taxon>Ascomycota</taxon>
        <taxon>Pezizomycotina</taxon>
        <taxon>Sordariomycetes</taxon>
        <taxon>Sordariomycetidae</taxon>
        <taxon>Sordariales</taxon>
        <taxon>Chaetomiaceae</taxon>
        <taxon>Parathielavia</taxon>
    </lineage>
</organism>
<feature type="region of interest" description="Disordered" evidence="1">
    <location>
        <begin position="88"/>
        <end position="119"/>
    </location>
</feature>
<evidence type="ECO:0000259" key="2">
    <source>
        <dbReference type="PROSITE" id="PS51186"/>
    </source>
</evidence>
<dbReference type="GO" id="GO:0016747">
    <property type="term" value="F:acyltransferase activity, transferring groups other than amino-acyl groups"/>
    <property type="evidence" value="ECO:0007669"/>
    <property type="project" value="InterPro"/>
</dbReference>
<dbReference type="PANTHER" id="PTHR42791:SF2">
    <property type="entry name" value="N-ACETYLTRANSFERASE DOMAIN-CONTAINING PROTEIN"/>
    <property type="match status" value="1"/>
</dbReference>
<evidence type="ECO:0000256" key="1">
    <source>
        <dbReference type="SAM" id="MobiDB-lite"/>
    </source>
</evidence>
<accession>A0AAN6Q628</accession>
<dbReference type="InterPro" id="IPR052523">
    <property type="entry name" value="Trichothecene_AcTrans"/>
</dbReference>
<dbReference type="EMBL" id="MU863631">
    <property type="protein sequence ID" value="KAK4102455.1"/>
    <property type="molecule type" value="Genomic_DNA"/>
</dbReference>
<dbReference type="AlphaFoldDB" id="A0AAN6Q628"/>
<dbReference type="Gene3D" id="3.40.630.30">
    <property type="match status" value="1"/>
</dbReference>
<gene>
    <name evidence="3" type="ORF">N658DRAFT_468991</name>
</gene>
<comment type="caution">
    <text evidence="3">The sequence shown here is derived from an EMBL/GenBank/DDBJ whole genome shotgun (WGS) entry which is preliminary data.</text>
</comment>
<dbReference type="PANTHER" id="PTHR42791">
    <property type="entry name" value="GNAT FAMILY ACETYLTRANSFERASE"/>
    <property type="match status" value="1"/>
</dbReference>
<dbReference type="PROSITE" id="PS51186">
    <property type="entry name" value="GNAT"/>
    <property type="match status" value="1"/>
</dbReference>
<dbReference type="InterPro" id="IPR016181">
    <property type="entry name" value="Acyl_CoA_acyltransferase"/>
</dbReference>
<feature type="domain" description="N-acetyltransferase" evidence="2">
    <location>
        <begin position="143"/>
        <end position="225"/>
    </location>
</feature>
<name>A0AAN6Q628_9PEZI</name>
<dbReference type="SUPFAM" id="SSF55729">
    <property type="entry name" value="Acyl-CoA N-acyltransferases (Nat)"/>
    <property type="match status" value="1"/>
</dbReference>
<keyword evidence="4" id="KW-1185">Reference proteome</keyword>
<reference evidence="3" key="2">
    <citation type="submission" date="2023-05" db="EMBL/GenBank/DDBJ databases">
        <authorList>
            <consortium name="Lawrence Berkeley National Laboratory"/>
            <person name="Steindorff A."/>
            <person name="Hensen N."/>
            <person name="Bonometti L."/>
            <person name="Westerberg I."/>
            <person name="Brannstrom I.O."/>
            <person name="Guillou S."/>
            <person name="Cros-Aarteil S."/>
            <person name="Calhoun S."/>
            <person name="Haridas S."/>
            <person name="Kuo A."/>
            <person name="Mondo S."/>
            <person name="Pangilinan J."/>
            <person name="Riley R."/>
            <person name="Labutti K."/>
            <person name="Andreopoulos B."/>
            <person name="Lipzen A."/>
            <person name="Chen C."/>
            <person name="Yanf M."/>
            <person name="Daum C."/>
            <person name="Ng V."/>
            <person name="Clum A."/>
            <person name="Ohm R."/>
            <person name="Martin F."/>
            <person name="Silar P."/>
            <person name="Natvig D."/>
            <person name="Lalanne C."/>
            <person name="Gautier V."/>
            <person name="Ament-Velasquez S.L."/>
            <person name="Kruys A."/>
            <person name="Hutchinson M.I."/>
            <person name="Powell A.J."/>
            <person name="Barry K."/>
            <person name="Miller A.N."/>
            <person name="Grigoriev I.V."/>
            <person name="Debuchy R."/>
            <person name="Gladieux P."/>
            <person name="Thoren M.H."/>
            <person name="Johannesson H."/>
        </authorList>
    </citation>
    <scope>NUCLEOTIDE SEQUENCE</scope>
    <source>
        <strain evidence="3">CBS 757.83</strain>
    </source>
</reference>
<feature type="compositionally biased region" description="Low complexity" evidence="1">
    <location>
        <begin position="103"/>
        <end position="117"/>
    </location>
</feature>
<reference evidence="3" key="1">
    <citation type="journal article" date="2023" name="Mol. Phylogenet. Evol.">
        <title>Genome-scale phylogeny and comparative genomics of the fungal order Sordariales.</title>
        <authorList>
            <person name="Hensen N."/>
            <person name="Bonometti L."/>
            <person name="Westerberg I."/>
            <person name="Brannstrom I.O."/>
            <person name="Guillou S."/>
            <person name="Cros-Aarteil S."/>
            <person name="Calhoun S."/>
            <person name="Haridas S."/>
            <person name="Kuo A."/>
            <person name="Mondo S."/>
            <person name="Pangilinan J."/>
            <person name="Riley R."/>
            <person name="LaButti K."/>
            <person name="Andreopoulos B."/>
            <person name="Lipzen A."/>
            <person name="Chen C."/>
            <person name="Yan M."/>
            <person name="Daum C."/>
            <person name="Ng V."/>
            <person name="Clum A."/>
            <person name="Steindorff A."/>
            <person name="Ohm R.A."/>
            <person name="Martin F."/>
            <person name="Silar P."/>
            <person name="Natvig D.O."/>
            <person name="Lalanne C."/>
            <person name="Gautier V."/>
            <person name="Ament-Velasquez S.L."/>
            <person name="Kruys A."/>
            <person name="Hutchinson M.I."/>
            <person name="Powell A.J."/>
            <person name="Barry K."/>
            <person name="Miller A.N."/>
            <person name="Grigoriev I.V."/>
            <person name="Debuchy R."/>
            <person name="Gladieux P."/>
            <person name="Hiltunen Thoren M."/>
            <person name="Johannesson H."/>
        </authorList>
    </citation>
    <scope>NUCLEOTIDE SEQUENCE</scope>
    <source>
        <strain evidence="3">CBS 757.83</strain>
    </source>
</reference>
<protein>
    <submittedName>
        <fullName evidence="3">Acyl-CoA N-acyltransferase</fullName>
    </submittedName>
</protein>
<evidence type="ECO:0000313" key="4">
    <source>
        <dbReference type="Proteomes" id="UP001305647"/>
    </source>
</evidence>